<accession>A0A183G8H9</accession>
<dbReference type="Proteomes" id="UP000050761">
    <property type="component" value="Unassembled WGS sequence"/>
</dbReference>
<dbReference type="WBParaSite" id="HPBE_0001817701-mRNA-1">
    <property type="protein sequence ID" value="HPBE_0001817701-mRNA-1"/>
    <property type="gene ID" value="HPBE_0001817701"/>
</dbReference>
<evidence type="ECO:0000313" key="4">
    <source>
        <dbReference type="WBParaSite" id="HPBE_0001817701-mRNA-1"/>
    </source>
</evidence>
<accession>A0A3P8B1H0</accession>
<dbReference type="AlphaFoldDB" id="A0A183G8H9"/>
<evidence type="ECO:0000313" key="2">
    <source>
        <dbReference type="EMBL" id="VDP10810.1"/>
    </source>
</evidence>
<protein>
    <submittedName>
        <fullName evidence="4">MBF1 domain-containing protein</fullName>
    </submittedName>
</protein>
<feature type="compositionally biased region" description="Basic and acidic residues" evidence="1">
    <location>
        <begin position="27"/>
        <end position="38"/>
    </location>
</feature>
<gene>
    <name evidence="2" type="ORF">HPBE_LOCUS18176</name>
</gene>
<evidence type="ECO:0000313" key="3">
    <source>
        <dbReference type="Proteomes" id="UP000050761"/>
    </source>
</evidence>
<keyword evidence="3" id="KW-1185">Reference proteome</keyword>
<organism evidence="3 4">
    <name type="scientific">Heligmosomoides polygyrus</name>
    <name type="common">Parasitic roundworm</name>
    <dbReference type="NCBI Taxonomy" id="6339"/>
    <lineage>
        <taxon>Eukaryota</taxon>
        <taxon>Metazoa</taxon>
        <taxon>Ecdysozoa</taxon>
        <taxon>Nematoda</taxon>
        <taxon>Chromadorea</taxon>
        <taxon>Rhabditida</taxon>
        <taxon>Rhabditina</taxon>
        <taxon>Rhabditomorpha</taxon>
        <taxon>Strongyloidea</taxon>
        <taxon>Heligmosomidae</taxon>
        <taxon>Heligmosomoides</taxon>
    </lineage>
</organism>
<dbReference type="EMBL" id="UZAH01030513">
    <property type="protein sequence ID" value="VDP10810.1"/>
    <property type="molecule type" value="Genomic_DNA"/>
</dbReference>
<evidence type="ECO:0000256" key="1">
    <source>
        <dbReference type="SAM" id="MobiDB-lite"/>
    </source>
</evidence>
<proteinExistence type="predicted"/>
<feature type="region of interest" description="Disordered" evidence="1">
    <location>
        <begin position="1"/>
        <end position="44"/>
    </location>
</feature>
<reference evidence="2 3" key="1">
    <citation type="submission" date="2018-11" db="EMBL/GenBank/DDBJ databases">
        <authorList>
            <consortium name="Pathogen Informatics"/>
        </authorList>
    </citation>
    <scope>NUCLEOTIDE SEQUENCE [LARGE SCALE GENOMIC DNA]</scope>
</reference>
<sequence length="78" mass="8250">MANNKHGIVVDNARAPEVSKVRTGTRTKGEYRSEEQGGLRENQARATLGAGDGNALHTAVCAIALDTPGARARREAVH</sequence>
<name>A0A183G8H9_HELPZ</name>
<reference evidence="4" key="2">
    <citation type="submission" date="2019-09" db="UniProtKB">
        <authorList>
            <consortium name="WormBaseParasite"/>
        </authorList>
    </citation>
    <scope>IDENTIFICATION</scope>
</reference>